<feature type="region of interest" description="Disordered" evidence="1">
    <location>
        <begin position="1"/>
        <end position="552"/>
    </location>
</feature>
<feature type="compositionally biased region" description="Low complexity" evidence="1">
    <location>
        <begin position="193"/>
        <end position="204"/>
    </location>
</feature>
<feature type="region of interest" description="Disordered" evidence="1">
    <location>
        <begin position="1105"/>
        <end position="1151"/>
    </location>
</feature>
<feature type="compositionally biased region" description="Acidic residues" evidence="1">
    <location>
        <begin position="1183"/>
        <end position="1195"/>
    </location>
</feature>
<feature type="compositionally biased region" description="Basic residues" evidence="1">
    <location>
        <begin position="268"/>
        <end position="281"/>
    </location>
</feature>
<feature type="region of interest" description="Disordered" evidence="1">
    <location>
        <begin position="1267"/>
        <end position="1295"/>
    </location>
</feature>
<feature type="region of interest" description="Disordered" evidence="1">
    <location>
        <begin position="1171"/>
        <end position="1219"/>
    </location>
</feature>
<feature type="compositionally biased region" description="Basic and acidic residues" evidence="1">
    <location>
        <begin position="635"/>
        <end position="648"/>
    </location>
</feature>
<feature type="compositionally biased region" description="Low complexity" evidence="1">
    <location>
        <begin position="49"/>
        <end position="58"/>
    </location>
</feature>
<feature type="compositionally biased region" description="Basic residues" evidence="1">
    <location>
        <begin position="732"/>
        <end position="742"/>
    </location>
</feature>
<feature type="compositionally biased region" description="Polar residues" evidence="1">
    <location>
        <begin position="174"/>
        <end position="183"/>
    </location>
</feature>
<feature type="compositionally biased region" description="Acidic residues" evidence="1">
    <location>
        <begin position="1285"/>
        <end position="1294"/>
    </location>
</feature>
<feature type="compositionally biased region" description="Acidic residues" evidence="1">
    <location>
        <begin position="1391"/>
        <end position="1401"/>
    </location>
</feature>
<feature type="compositionally biased region" description="Basic and acidic residues" evidence="1">
    <location>
        <begin position="446"/>
        <end position="463"/>
    </location>
</feature>
<accession>A0A9P5N371</accession>
<feature type="compositionally biased region" description="Acidic residues" evidence="1">
    <location>
        <begin position="1209"/>
        <end position="1218"/>
    </location>
</feature>
<feature type="region of interest" description="Disordered" evidence="1">
    <location>
        <begin position="1342"/>
        <end position="1417"/>
    </location>
</feature>
<dbReference type="OrthoDB" id="3361281at2759"/>
<feature type="region of interest" description="Disordered" evidence="1">
    <location>
        <begin position="1510"/>
        <end position="1531"/>
    </location>
</feature>
<reference evidence="3" key="2">
    <citation type="journal article" date="2020" name="Nat. Commun.">
        <title>Large-scale genome sequencing of mycorrhizal fungi provides insights into the early evolution of symbiotic traits.</title>
        <authorList>
            <person name="Miyauchi S."/>
            <person name="Kiss E."/>
            <person name="Kuo A."/>
            <person name="Drula E."/>
            <person name="Kohler A."/>
            <person name="Sanchez-Garcia M."/>
            <person name="Morin E."/>
            <person name="Andreopoulos B."/>
            <person name="Barry K.W."/>
            <person name="Bonito G."/>
            <person name="Buee M."/>
            <person name="Carver A."/>
            <person name="Chen C."/>
            <person name="Cichocki N."/>
            <person name="Clum A."/>
            <person name="Culley D."/>
            <person name="Crous P.W."/>
            <person name="Fauchery L."/>
            <person name="Girlanda M."/>
            <person name="Hayes R.D."/>
            <person name="Keri Z."/>
            <person name="LaButti K."/>
            <person name="Lipzen A."/>
            <person name="Lombard V."/>
            <person name="Magnuson J."/>
            <person name="Maillard F."/>
            <person name="Murat C."/>
            <person name="Nolan M."/>
            <person name="Ohm R.A."/>
            <person name="Pangilinan J."/>
            <person name="Pereira M.F."/>
            <person name="Perotto S."/>
            <person name="Peter M."/>
            <person name="Pfister S."/>
            <person name="Riley R."/>
            <person name="Sitrit Y."/>
            <person name="Stielow J.B."/>
            <person name="Szollosi G."/>
            <person name="Zifcakova L."/>
            <person name="Stursova M."/>
            <person name="Spatafora J.W."/>
            <person name="Tedersoo L."/>
            <person name="Vaario L.M."/>
            <person name="Yamada A."/>
            <person name="Yan M."/>
            <person name="Wang P."/>
            <person name="Xu J."/>
            <person name="Bruns T."/>
            <person name="Baldrian P."/>
            <person name="Vilgalys R."/>
            <person name="Dunand C."/>
            <person name="Henrissat B."/>
            <person name="Grigoriev I.V."/>
            <person name="Hibbett D."/>
            <person name="Nagy L.G."/>
            <person name="Martin F.M."/>
        </authorList>
    </citation>
    <scope>NUCLEOTIDE SEQUENCE</scope>
    <source>
        <strain evidence="3">Prilba</strain>
    </source>
</reference>
<feature type="domain" description="DNA replication checkpoint mediator MRC1" evidence="2">
    <location>
        <begin position="1176"/>
        <end position="1327"/>
    </location>
</feature>
<protein>
    <recommendedName>
        <fullName evidence="2">DNA replication checkpoint mediator MRC1 domain-containing protein</fullName>
    </recommendedName>
</protein>
<dbReference type="InterPro" id="IPR018564">
    <property type="entry name" value="Repl_chkpnt_MRC1_dom"/>
</dbReference>
<feature type="compositionally biased region" description="Basic and acidic residues" evidence="1">
    <location>
        <begin position="1342"/>
        <end position="1362"/>
    </location>
</feature>
<feature type="compositionally biased region" description="Basic and acidic residues" evidence="1">
    <location>
        <begin position="354"/>
        <end position="365"/>
    </location>
</feature>
<feature type="compositionally biased region" description="Acidic residues" evidence="1">
    <location>
        <begin position="747"/>
        <end position="764"/>
    </location>
</feature>
<feature type="region of interest" description="Disordered" evidence="1">
    <location>
        <begin position="635"/>
        <end position="829"/>
    </location>
</feature>
<dbReference type="Proteomes" id="UP000759537">
    <property type="component" value="Unassembled WGS sequence"/>
</dbReference>
<feature type="compositionally biased region" description="Low complexity" evidence="1">
    <location>
        <begin position="513"/>
        <end position="527"/>
    </location>
</feature>
<gene>
    <name evidence="3" type="ORF">DFH94DRAFT_815721</name>
</gene>
<keyword evidence="4" id="KW-1185">Reference proteome</keyword>
<evidence type="ECO:0000313" key="4">
    <source>
        <dbReference type="Proteomes" id="UP000759537"/>
    </source>
</evidence>
<evidence type="ECO:0000256" key="1">
    <source>
        <dbReference type="SAM" id="MobiDB-lite"/>
    </source>
</evidence>
<sequence>MATSDDLPRRPLATYRRSRSVEDEETVPDSEDGISPGQSRPPADDGGNPTSSPIKPIQSSPPRPPRAVYRSRKRAPSPPPLSYSSMAPAEEVIPDSEDNSRNVGTSDDDVDGDDTEKKSPSNAHQSLGISDWKQKLRAIDDQYDADERMQGPHEISGTVPDPKEAFPEDPFGSPLTTETSSQHAPCRLRADESLSSPSRLVSSSTNTTPHFLFGTPRTPSPSPPTSDGKPSPMSKTRTKGKGKAREHTKAHEAVIDDQFASSPDVIRQKRRSERHKKHKAPTKKELLEARRETARLRSDMRASISTDATRPLDIKMLLKRFDVNQPAPSTRPLQLQSSGSEIEAWTSSSPASARDLEQSGTHQDDGAETPQHKLHMSGHRTASPFRSADPLAPMSRYKVGSAADHDEDDPFRVTASSSTPKETGTDRDADSGSGSDVEMPGIGEILAEKEARESLRTQKERLQQLKLAAIARQQKTTSTSAGSPPGAEHDSDDDGLDVVPDTMHSVAREEAAARAAAGRTRPSASRTTQLRFARVAASPQRGGTHPLVPATSESPEKLMAAAAQPTFLSSLARGNGTAAGRGKRNVGMTKADLERMVLRSAEAQSEQLRREKEEEWVRRGGRVVGIMEDVGEEKVQELIGEALDHSEHTPAQGDGADSDDDDDDDDGDYDPIERGSASPQQEQGEQEEVPMPIEDKRAYVDEHPDDGINEAAALAATDVDSETESGAPNNARLRRRTARPRHAIVGSDDEDGPPADEFANENEDICPPPLSLPDFPSPAFTSIASPWPSGNAEPTDHDHENDPDVSGNDTDKENRAVVRHGGPPPTHGARVLFDDILSARGGMGSAVQPNVLLTDDDPFAFTPSPAKAQEQALRRLGSPAPRHFGGKRGLSQMFEEEEGDSLALVPALMIQGVDGERATPSETEPGLVGFKPVLGGLSQAFEQTQDASGSGMGGLAALRRGADAELSLTFEAQAAALQPALEVDDHLRAQAAAIFEKEQEYVLEAAQPAPSRSTRRELYITENGFLTQTRPEGSSPLVYRQSPSQRPYDALLRSRSDGTLGTAPGSGTGTGTAASSPLVTRQPLSTLAESSPMLSSVRREPLRRLRRAHTSPDRPAPASASASPRQYRYPRGQSLSPSPSPSRAKAKGATAAGGIERTAFELMMGAAAQRDNGKAKMKRSEFVEDQAVESDEEDMLGFGGMRKKKGGNDDEEEDDEHDADGVVKALVNDAHMDDAELAKSKVLEKHLEQQTADDARLEKEVQDVVAGKRRVRRRGGAGGLLGSDGSDDDEDDEEARAFRQRLAKKRRVAGDTLDALARDPAMASFHATYQMALVDDAEEFAHLDRDQELGSEPELDRDRDEGEGGDGDGDGADSGFDRGEGDRRRKRGGAEEQEEDEDVEMAESSTGAGKGKREISAAEVRKALQEVARGEREYHALDPEDVSWMDQDLDEADGAETLRVRLASSGTSTSKAPTRAHLHPADADMDVLSLNRIHSGEQQDTAYAQRMKRWANEEGTASRHGTAGGGRRTGTGMAVAAGAAVTGHRPRGSAAAAKSVKKAAASGAAAAAAPVRKTASALSVVADRRGRFGA</sequence>
<feature type="compositionally biased region" description="Polar residues" evidence="1">
    <location>
        <begin position="473"/>
        <end position="482"/>
    </location>
</feature>
<dbReference type="Pfam" id="PF09444">
    <property type="entry name" value="MRC1"/>
    <property type="match status" value="1"/>
</dbReference>
<feature type="compositionally biased region" description="Basic and acidic residues" evidence="1">
    <location>
        <begin position="693"/>
        <end position="706"/>
    </location>
</feature>
<feature type="compositionally biased region" description="Basic and acidic residues" evidence="1">
    <location>
        <begin position="1171"/>
        <end position="1182"/>
    </location>
</feature>
<reference evidence="3" key="1">
    <citation type="submission" date="2019-10" db="EMBL/GenBank/DDBJ databases">
        <authorList>
            <consortium name="DOE Joint Genome Institute"/>
            <person name="Kuo A."/>
            <person name="Miyauchi S."/>
            <person name="Kiss E."/>
            <person name="Drula E."/>
            <person name="Kohler A."/>
            <person name="Sanchez-Garcia M."/>
            <person name="Andreopoulos B."/>
            <person name="Barry K.W."/>
            <person name="Bonito G."/>
            <person name="Buee M."/>
            <person name="Carver A."/>
            <person name="Chen C."/>
            <person name="Cichocki N."/>
            <person name="Clum A."/>
            <person name="Culley D."/>
            <person name="Crous P.W."/>
            <person name="Fauchery L."/>
            <person name="Girlanda M."/>
            <person name="Hayes R."/>
            <person name="Keri Z."/>
            <person name="LaButti K."/>
            <person name="Lipzen A."/>
            <person name="Lombard V."/>
            <person name="Magnuson J."/>
            <person name="Maillard F."/>
            <person name="Morin E."/>
            <person name="Murat C."/>
            <person name="Nolan M."/>
            <person name="Ohm R."/>
            <person name="Pangilinan J."/>
            <person name="Pereira M."/>
            <person name="Perotto S."/>
            <person name="Peter M."/>
            <person name="Riley R."/>
            <person name="Sitrit Y."/>
            <person name="Stielow B."/>
            <person name="Szollosi G."/>
            <person name="Zifcakova L."/>
            <person name="Stursova M."/>
            <person name="Spatafora J.W."/>
            <person name="Tedersoo L."/>
            <person name="Vaario L.-M."/>
            <person name="Yamada A."/>
            <person name="Yan M."/>
            <person name="Wang P."/>
            <person name="Xu J."/>
            <person name="Bruns T."/>
            <person name="Baldrian P."/>
            <person name="Vilgalys R."/>
            <person name="Henrissat B."/>
            <person name="Grigoriev I.V."/>
            <person name="Hibbett D."/>
            <person name="Nagy L.G."/>
            <person name="Martin F.M."/>
        </authorList>
    </citation>
    <scope>NUCLEOTIDE SEQUENCE</scope>
    <source>
        <strain evidence="3">Prilba</strain>
    </source>
</reference>
<feature type="compositionally biased region" description="Basic and acidic residues" evidence="1">
    <location>
        <begin position="243"/>
        <end position="254"/>
    </location>
</feature>
<name>A0A9P5N371_9AGAM</name>
<feature type="compositionally biased region" description="Low complexity" evidence="1">
    <location>
        <begin position="1116"/>
        <end position="1125"/>
    </location>
</feature>
<evidence type="ECO:0000259" key="2">
    <source>
        <dbReference type="Pfam" id="PF09444"/>
    </source>
</evidence>
<feature type="compositionally biased region" description="Basic and acidic residues" evidence="1">
    <location>
        <begin position="132"/>
        <end position="151"/>
    </location>
</feature>
<comment type="caution">
    <text evidence="3">The sequence shown here is derived from an EMBL/GenBank/DDBJ whole genome shotgun (WGS) entry which is preliminary data.</text>
</comment>
<proteinExistence type="predicted"/>
<feature type="compositionally biased region" description="Acidic residues" evidence="1">
    <location>
        <begin position="22"/>
        <end position="32"/>
    </location>
</feature>
<organism evidence="3 4">
    <name type="scientific">Russula ochroleuca</name>
    <dbReference type="NCBI Taxonomy" id="152965"/>
    <lineage>
        <taxon>Eukaryota</taxon>
        <taxon>Fungi</taxon>
        <taxon>Dikarya</taxon>
        <taxon>Basidiomycota</taxon>
        <taxon>Agaricomycotina</taxon>
        <taxon>Agaricomycetes</taxon>
        <taxon>Russulales</taxon>
        <taxon>Russulaceae</taxon>
        <taxon>Russula</taxon>
    </lineage>
</organism>
<feature type="region of interest" description="Disordered" evidence="1">
    <location>
        <begin position="1024"/>
        <end position="1079"/>
    </location>
</feature>
<feature type="compositionally biased region" description="Polar residues" evidence="1">
    <location>
        <begin position="326"/>
        <end position="351"/>
    </location>
</feature>
<feature type="compositionally biased region" description="Acidic residues" evidence="1">
    <location>
        <begin position="656"/>
        <end position="670"/>
    </location>
</feature>
<dbReference type="EMBL" id="WHVB01000003">
    <property type="protein sequence ID" value="KAF8485293.1"/>
    <property type="molecule type" value="Genomic_DNA"/>
</dbReference>
<evidence type="ECO:0000313" key="3">
    <source>
        <dbReference type="EMBL" id="KAF8485293.1"/>
    </source>
</evidence>
<feature type="compositionally biased region" description="Basic and acidic residues" evidence="1">
    <location>
        <begin position="282"/>
        <end position="300"/>
    </location>
</feature>